<keyword evidence="1" id="KW-0812">Transmembrane</keyword>
<evidence type="ECO:0000256" key="1">
    <source>
        <dbReference type="SAM" id="Phobius"/>
    </source>
</evidence>
<gene>
    <name evidence="2" type="ORF">J2S59_000311</name>
</gene>
<name>A0ABT9NJU1_9ACTN</name>
<evidence type="ECO:0000313" key="2">
    <source>
        <dbReference type="EMBL" id="MDP9820502.1"/>
    </source>
</evidence>
<feature type="transmembrane region" description="Helical" evidence="1">
    <location>
        <begin position="43"/>
        <end position="62"/>
    </location>
</feature>
<keyword evidence="3" id="KW-1185">Reference proteome</keyword>
<keyword evidence="1" id="KW-0472">Membrane</keyword>
<keyword evidence="1" id="KW-1133">Transmembrane helix</keyword>
<dbReference type="Proteomes" id="UP001240447">
    <property type="component" value="Unassembled WGS sequence"/>
</dbReference>
<dbReference type="EMBL" id="JAUSQM010000001">
    <property type="protein sequence ID" value="MDP9820502.1"/>
    <property type="molecule type" value="Genomic_DNA"/>
</dbReference>
<reference evidence="2 3" key="1">
    <citation type="submission" date="2023-07" db="EMBL/GenBank/DDBJ databases">
        <title>Sequencing the genomes of 1000 actinobacteria strains.</title>
        <authorList>
            <person name="Klenk H.-P."/>
        </authorList>
    </citation>
    <scope>NUCLEOTIDE SEQUENCE [LARGE SCALE GENOMIC DNA]</scope>
    <source>
        <strain evidence="2 3">GD13</strain>
    </source>
</reference>
<sequence>MSRALAVLACVLWVVGLLTAPSFLLIAYLGLFGVLAFDPWADVAVLNLLTGALLIFLGFAAGELSDGF</sequence>
<evidence type="ECO:0000313" key="3">
    <source>
        <dbReference type="Proteomes" id="UP001240447"/>
    </source>
</evidence>
<organism evidence="2 3">
    <name type="scientific">Nocardioides massiliensis</name>
    <dbReference type="NCBI Taxonomy" id="1325935"/>
    <lineage>
        <taxon>Bacteria</taxon>
        <taxon>Bacillati</taxon>
        <taxon>Actinomycetota</taxon>
        <taxon>Actinomycetes</taxon>
        <taxon>Propionibacteriales</taxon>
        <taxon>Nocardioidaceae</taxon>
        <taxon>Nocardioides</taxon>
    </lineage>
</organism>
<comment type="caution">
    <text evidence="2">The sequence shown here is derived from an EMBL/GenBank/DDBJ whole genome shotgun (WGS) entry which is preliminary data.</text>
</comment>
<protein>
    <submittedName>
        <fullName evidence="2">Membrane protein</fullName>
    </submittedName>
</protein>
<accession>A0ABT9NJU1</accession>
<dbReference type="RefSeq" id="WP_068124558.1">
    <property type="nucleotide sequence ID" value="NZ_CCXJ01000751.1"/>
</dbReference>
<proteinExistence type="predicted"/>